<sequence length="118" mass="12653">MFTHYHVLSNGCLLTLCPAGDASGQPLPEALARVLRSKFTNVWVDCRHVAALPTGAMRLLRRYAAQLWHSGSYLLLCHLPPGTRTSPDDGATTAQPLAASLLDATLYGLDCPPQPTVA</sequence>
<evidence type="ECO:0008006" key="3">
    <source>
        <dbReference type="Google" id="ProtNLM"/>
    </source>
</evidence>
<dbReference type="RefSeq" id="WP_157561577.1">
    <property type="nucleotide sequence ID" value="NZ_WQKZ01000001.1"/>
</dbReference>
<dbReference type="AlphaFoldDB" id="A0A7K1T917"/>
<proteinExistence type="predicted"/>
<reference evidence="1 2" key="1">
    <citation type="submission" date="2019-12" db="EMBL/GenBank/DDBJ databases">
        <title>Hymenobacter sp. HMF4947 Genome sequencing and assembly.</title>
        <authorList>
            <person name="Kang H."/>
            <person name="Cha I."/>
            <person name="Kim H."/>
            <person name="Joh K."/>
        </authorList>
    </citation>
    <scope>NUCLEOTIDE SEQUENCE [LARGE SCALE GENOMIC DNA]</scope>
    <source>
        <strain evidence="1 2">HMF4947</strain>
    </source>
</reference>
<protein>
    <recommendedName>
        <fullName evidence="3">STAS domain-containing protein</fullName>
    </recommendedName>
</protein>
<gene>
    <name evidence="1" type="ORF">GO988_00475</name>
</gene>
<dbReference type="Proteomes" id="UP000441336">
    <property type="component" value="Unassembled WGS sequence"/>
</dbReference>
<evidence type="ECO:0000313" key="1">
    <source>
        <dbReference type="EMBL" id="MVN74792.1"/>
    </source>
</evidence>
<evidence type="ECO:0000313" key="2">
    <source>
        <dbReference type="Proteomes" id="UP000441336"/>
    </source>
</evidence>
<name>A0A7K1T917_9BACT</name>
<organism evidence="1 2">
    <name type="scientific">Hymenobacter ginkgonis</name>
    <dbReference type="NCBI Taxonomy" id="2682976"/>
    <lineage>
        <taxon>Bacteria</taxon>
        <taxon>Pseudomonadati</taxon>
        <taxon>Bacteroidota</taxon>
        <taxon>Cytophagia</taxon>
        <taxon>Cytophagales</taxon>
        <taxon>Hymenobacteraceae</taxon>
        <taxon>Hymenobacter</taxon>
    </lineage>
</organism>
<comment type="caution">
    <text evidence="1">The sequence shown here is derived from an EMBL/GenBank/DDBJ whole genome shotgun (WGS) entry which is preliminary data.</text>
</comment>
<accession>A0A7K1T917</accession>
<dbReference type="EMBL" id="WQKZ01000001">
    <property type="protein sequence ID" value="MVN74792.1"/>
    <property type="molecule type" value="Genomic_DNA"/>
</dbReference>
<keyword evidence="2" id="KW-1185">Reference proteome</keyword>